<dbReference type="GO" id="GO:0005886">
    <property type="term" value="C:plasma membrane"/>
    <property type="evidence" value="ECO:0007669"/>
    <property type="project" value="UniProtKB-SubCell"/>
</dbReference>
<evidence type="ECO:0000256" key="4">
    <source>
        <dbReference type="ARBA" id="ARBA00022692"/>
    </source>
</evidence>
<name>A0A1C9HRQ0_RHILT</name>
<reference evidence="8" key="1">
    <citation type="journal article" date="2015" name="BMC Genomics">
        <title>Transcriptome profiling of a Rhizobium leguminosarum bv. trifolii rosR mutant reveals the role of the transcriptional regulator RosR in motility, synthesis of cell-surface components, and other cellular processes.</title>
        <authorList>
            <person name="Rachwal K."/>
            <person name="Matczynska E."/>
            <person name="Janczarek M."/>
        </authorList>
    </citation>
    <scope>NUCLEOTIDE SEQUENCE</scope>
    <source>
        <strain evidence="8">Rt24.2</strain>
    </source>
</reference>
<feature type="transmembrane region" description="Helical" evidence="7">
    <location>
        <begin position="126"/>
        <end position="143"/>
    </location>
</feature>
<evidence type="ECO:0000256" key="2">
    <source>
        <dbReference type="ARBA" id="ARBA00005774"/>
    </source>
</evidence>
<dbReference type="InterPro" id="IPR005134">
    <property type="entry name" value="UPF0114"/>
</dbReference>
<evidence type="ECO:0000256" key="1">
    <source>
        <dbReference type="ARBA" id="ARBA00004651"/>
    </source>
</evidence>
<feature type="transmembrane region" description="Helical" evidence="7">
    <location>
        <begin position="30"/>
        <end position="49"/>
    </location>
</feature>
<dbReference type="NCBIfam" id="TIGR00645">
    <property type="entry name" value="HI0507"/>
    <property type="match status" value="1"/>
</dbReference>
<reference evidence="8" key="2">
    <citation type="journal article" date="2016" name="Front. Microbiol.">
        <title>The Regulatory Protein RosR Affects Rhizobium leguminosarum bv. trifolii Protein Profiles, Cell Surface Properties, and Symbiosis with Clover.</title>
        <authorList>
            <person name="Rachwal K."/>
            <person name="Boguszewska A."/>
            <person name="Kopcinska J."/>
            <person name="Karas M."/>
            <person name="Tchorzewski M."/>
            <person name="Janczarek M."/>
        </authorList>
    </citation>
    <scope>NUCLEOTIDE SEQUENCE</scope>
    <source>
        <strain evidence="8">Rt24.2</strain>
    </source>
</reference>
<evidence type="ECO:0000313" key="8">
    <source>
        <dbReference type="EMBL" id="AOO89345.1"/>
    </source>
</evidence>
<dbReference type="EMBL" id="KX486981">
    <property type="protein sequence ID" value="AOO89345.1"/>
    <property type="molecule type" value="Genomic_DNA"/>
</dbReference>
<dbReference type="PANTHER" id="PTHR38596:SF1">
    <property type="entry name" value="UPF0114 PROTEIN YQHA"/>
    <property type="match status" value="1"/>
</dbReference>
<keyword evidence="4 7" id="KW-0812">Transmembrane</keyword>
<keyword evidence="5 7" id="KW-1133">Transmembrane helix</keyword>
<feature type="transmembrane region" description="Helical" evidence="7">
    <location>
        <begin position="155"/>
        <end position="173"/>
    </location>
</feature>
<evidence type="ECO:0000256" key="5">
    <source>
        <dbReference type="ARBA" id="ARBA00022989"/>
    </source>
</evidence>
<protein>
    <recommendedName>
        <fullName evidence="7">UPF0114 protein</fullName>
    </recommendedName>
</protein>
<dbReference type="HAMAP" id="MF_00143">
    <property type="entry name" value="UPF0114"/>
    <property type="match status" value="1"/>
</dbReference>
<keyword evidence="6 7" id="KW-0472">Membrane</keyword>
<proteinExistence type="inferred from homology"/>
<organism evidence="8">
    <name type="scientific">Rhizobium leguminosarum bv. trifolii</name>
    <dbReference type="NCBI Taxonomy" id="386"/>
    <lineage>
        <taxon>Bacteria</taxon>
        <taxon>Pseudomonadati</taxon>
        <taxon>Pseudomonadota</taxon>
        <taxon>Alphaproteobacteria</taxon>
        <taxon>Hyphomicrobiales</taxon>
        <taxon>Rhizobiaceae</taxon>
        <taxon>Rhizobium/Agrobacterium group</taxon>
        <taxon>Rhizobium</taxon>
    </lineage>
</organism>
<evidence type="ECO:0000256" key="7">
    <source>
        <dbReference type="HAMAP-Rule" id="MF_00143"/>
    </source>
</evidence>
<dbReference type="PANTHER" id="PTHR38596">
    <property type="entry name" value="UPF0114 PROTEIN YQHA"/>
    <property type="match status" value="1"/>
</dbReference>
<dbReference type="InterPro" id="IPR020761">
    <property type="entry name" value="UPF0114_bac"/>
</dbReference>
<dbReference type="AlphaFoldDB" id="A0A1C9HRQ0"/>
<keyword evidence="3 7" id="KW-1003">Cell membrane</keyword>
<feature type="transmembrane region" description="Helical" evidence="7">
    <location>
        <begin position="69"/>
        <end position="91"/>
    </location>
</feature>
<accession>A0A1C9HRQ0</accession>
<evidence type="ECO:0000256" key="3">
    <source>
        <dbReference type="ARBA" id="ARBA00022475"/>
    </source>
</evidence>
<evidence type="ECO:0000256" key="6">
    <source>
        <dbReference type="ARBA" id="ARBA00023136"/>
    </source>
</evidence>
<sequence>MWRATIAVLQGEDMKVLELIIERIILSSRWILVAFYIGLVAALAVYAVSFGYKLLKIASGVFALDEAEMILAMLSLIDAALVASLIVMVMISGYENFVSRFDEASEADNEVSFLGKLDSGSLKIKVASSIVAISSIHLLQVFLNADQYEDGKIMWLTLMHLAFVASAVMLGFLEKLMSVTSKNDLKDKA</sequence>
<comment type="subcellular location">
    <subcellularLocation>
        <location evidence="1 7">Cell membrane</location>
        <topology evidence="1 7">Multi-pass membrane protein</topology>
    </subcellularLocation>
</comment>
<comment type="similarity">
    <text evidence="2 7">Belongs to the UPF0114 family.</text>
</comment>
<dbReference type="Pfam" id="PF03350">
    <property type="entry name" value="UPF0114"/>
    <property type="match status" value="1"/>
</dbReference>